<organism evidence="1 2">
    <name type="scientific">Morganella morganii</name>
    <name type="common">Proteus morganii</name>
    <dbReference type="NCBI Taxonomy" id="582"/>
    <lineage>
        <taxon>Bacteria</taxon>
        <taxon>Pseudomonadati</taxon>
        <taxon>Pseudomonadota</taxon>
        <taxon>Gammaproteobacteria</taxon>
        <taxon>Enterobacterales</taxon>
        <taxon>Morganellaceae</taxon>
        <taxon>Morganella</taxon>
    </lineage>
</organism>
<reference evidence="1 2" key="1">
    <citation type="submission" date="2015-02" db="EMBL/GenBank/DDBJ databases">
        <title>Whole genome shotgun sequencing of cultured foodborne pathogen.</title>
        <authorList>
            <person name="Timme R."/>
            <person name="Allard M.W."/>
            <person name="Strain E."/>
            <person name="Evans P.S."/>
            <person name="Brown E."/>
        </authorList>
    </citation>
    <scope>NUCLEOTIDE SEQUENCE [LARGE SCALE GENOMIC DNA]</scope>
    <source>
        <strain evidence="1 2">GCSL-TSO-24</strain>
    </source>
</reference>
<dbReference type="EMBL" id="JZSH01000092">
    <property type="protein sequence ID" value="KJF77900.1"/>
    <property type="molecule type" value="Genomic_DNA"/>
</dbReference>
<proteinExistence type="predicted"/>
<gene>
    <name evidence="1" type="ORF">UA45_09530</name>
</gene>
<dbReference type="AlphaFoldDB" id="A0A0D8L7J9"/>
<sequence length="128" mass="14525">MSHYSAPLLPGNISIRSNITIDLRKNNTGSLYISGVLEKKQGDTDQNKTSSAILREIEFDYSIEDNGFISIYNTEVYHLASDKISDDFFNSNVFDLSLPNRKIKIKKINNSWLLSTPFSPIMMCVNKN</sequence>
<dbReference type="PATRIC" id="fig|582.24.peg.2982"/>
<comment type="caution">
    <text evidence="1">The sequence shown here is derived from an EMBL/GenBank/DDBJ whole genome shotgun (WGS) entry which is preliminary data.</text>
</comment>
<accession>A0A0D8L7J9</accession>
<dbReference type="Proteomes" id="UP000032582">
    <property type="component" value="Unassembled WGS sequence"/>
</dbReference>
<evidence type="ECO:0000313" key="1">
    <source>
        <dbReference type="EMBL" id="KJF77900.1"/>
    </source>
</evidence>
<evidence type="ECO:0000313" key="2">
    <source>
        <dbReference type="Proteomes" id="UP000032582"/>
    </source>
</evidence>
<name>A0A0D8L7J9_MORMO</name>
<protein>
    <submittedName>
        <fullName evidence="1">Uncharacterized protein</fullName>
    </submittedName>
</protein>
<dbReference type="RefSeq" id="WP_045138297.1">
    <property type="nucleotide sequence ID" value="NZ_JAHTWC010000035.1"/>
</dbReference>